<dbReference type="Pfam" id="PF12704">
    <property type="entry name" value="MacB_PCD"/>
    <property type="match status" value="1"/>
</dbReference>
<dbReference type="PROSITE" id="PS51257">
    <property type="entry name" value="PROKAR_LIPOPROTEIN"/>
    <property type="match status" value="1"/>
</dbReference>
<evidence type="ECO:0000256" key="4">
    <source>
        <dbReference type="ARBA" id="ARBA00022989"/>
    </source>
</evidence>
<feature type="transmembrane region" description="Helical" evidence="6">
    <location>
        <begin position="288"/>
        <end position="310"/>
    </location>
</feature>
<gene>
    <name evidence="9" type="ORF">DC487_00645</name>
</gene>
<keyword evidence="3 6" id="KW-0812">Transmembrane</keyword>
<dbReference type="PANTHER" id="PTHR30572:SF18">
    <property type="entry name" value="ABC-TYPE MACROLIDE FAMILY EXPORT SYSTEM PERMEASE COMPONENT 2"/>
    <property type="match status" value="1"/>
</dbReference>
<dbReference type="InterPro" id="IPR003838">
    <property type="entry name" value="ABC3_permease_C"/>
</dbReference>
<comment type="subcellular location">
    <subcellularLocation>
        <location evidence="1">Cell membrane</location>
        <topology evidence="1">Multi-pass membrane protein</topology>
    </subcellularLocation>
</comment>
<reference evidence="9 10" key="1">
    <citation type="submission" date="2018-04" db="EMBL/GenBank/DDBJ databases">
        <title>Sphingobacterium cortibacter sp. nov.</title>
        <authorList>
            <person name="Li Y."/>
        </authorList>
    </citation>
    <scope>NUCLEOTIDE SEQUENCE [LARGE SCALE GENOMIC DNA]</scope>
    <source>
        <strain evidence="9 10">2c-3</strain>
    </source>
</reference>
<evidence type="ECO:0000313" key="10">
    <source>
        <dbReference type="Proteomes" id="UP000245627"/>
    </source>
</evidence>
<evidence type="ECO:0000259" key="7">
    <source>
        <dbReference type="Pfam" id="PF02687"/>
    </source>
</evidence>
<feature type="transmembrane region" description="Helical" evidence="6">
    <location>
        <begin position="383"/>
        <end position="406"/>
    </location>
</feature>
<dbReference type="OrthoDB" id="1451596at2"/>
<dbReference type="GO" id="GO:0005886">
    <property type="term" value="C:plasma membrane"/>
    <property type="evidence" value="ECO:0007669"/>
    <property type="project" value="UniProtKB-SubCell"/>
</dbReference>
<comment type="caution">
    <text evidence="9">The sequence shown here is derived from an EMBL/GenBank/DDBJ whole genome shotgun (WGS) entry which is preliminary data.</text>
</comment>
<feature type="transmembrane region" description="Helical" evidence="6">
    <location>
        <begin position="427"/>
        <end position="451"/>
    </location>
</feature>
<evidence type="ECO:0000313" key="9">
    <source>
        <dbReference type="EMBL" id="PVH26169.1"/>
    </source>
</evidence>
<evidence type="ECO:0000259" key="8">
    <source>
        <dbReference type="Pfam" id="PF12704"/>
    </source>
</evidence>
<feature type="domain" description="MacB-like periplasmic core" evidence="8">
    <location>
        <begin position="20"/>
        <end position="244"/>
    </location>
</feature>
<dbReference type="EMBL" id="QDKG01000001">
    <property type="protein sequence ID" value="PVH26169.1"/>
    <property type="molecule type" value="Genomic_DNA"/>
</dbReference>
<evidence type="ECO:0000256" key="1">
    <source>
        <dbReference type="ARBA" id="ARBA00004651"/>
    </source>
</evidence>
<keyword evidence="10" id="KW-1185">Reference proteome</keyword>
<feature type="domain" description="ABC3 transporter permease C-terminal" evidence="7">
    <location>
        <begin position="293"/>
        <end position="405"/>
    </location>
</feature>
<protein>
    <submittedName>
        <fullName evidence="9">ABC transporter permease</fullName>
    </submittedName>
</protein>
<dbReference type="AlphaFoldDB" id="A0A2T8HL45"/>
<organism evidence="9 10">
    <name type="scientific">Sphingobacterium corticibacter</name>
    <dbReference type="NCBI Taxonomy" id="2171749"/>
    <lineage>
        <taxon>Bacteria</taxon>
        <taxon>Pseudomonadati</taxon>
        <taxon>Bacteroidota</taxon>
        <taxon>Sphingobacteriia</taxon>
        <taxon>Sphingobacteriales</taxon>
        <taxon>Sphingobacteriaceae</taxon>
        <taxon>Sphingobacterium</taxon>
    </lineage>
</organism>
<dbReference type="RefSeq" id="WP_116774014.1">
    <property type="nucleotide sequence ID" value="NZ_QDKG01000001.1"/>
</dbReference>
<keyword evidence="2" id="KW-1003">Cell membrane</keyword>
<evidence type="ECO:0000256" key="6">
    <source>
        <dbReference type="SAM" id="Phobius"/>
    </source>
</evidence>
<dbReference type="InterPro" id="IPR050250">
    <property type="entry name" value="Macrolide_Exporter_MacB"/>
</dbReference>
<feature type="domain" description="ABC3 transporter permease C-terminal" evidence="7">
    <location>
        <begin position="682"/>
        <end position="791"/>
    </location>
</feature>
<dbReference type="PANTHER" id="PTHR30572">
    <property type="entry name" value="MEMBRANE COMPONENT OF TRANSPORTER-RELATED"/>
    <property type="match status" value="1"/>
</dbReference>
<feature type="transmembrane region" description="Helical" evidence="6">
    <location>
        <begin position="342"/>
        <end position="363"/>
    </location>
</feature>
<dbReference type="Proteomes" id="UP000245627">
    <property type="component" value="Unassembled WGS sequence"/>
</dbReference>
<feature type="transmembrane region" description="Helical" evidence="6">
    <location>
        <begin position="723"/>
        <end position="743"/>
    </location>
</feature>
<dbReference type="GO" id="GO:0022857">
    <property type="term" value="F:transmembrane transporter activity"/>
    <property type="evidence" value="ECO:0007669"/>
    <property type="project" value="TreeGrafter"/>
</dbReference>
<feature type="transmembrane region" description="Helical" evidence="6">
    <location>
        <begin position="21"/>
        <end position="41"/>
    </location>
</feature>
<evidence type="ECO:0000256" key="3">
    <source>
        <dbReference type="ARBA" id="ARBA00022692"/>
    </source>
</evidence>
<dbReference type="InterPro" id="IPR025857">
    <property type="entry name" value="MacB_PCD"/>
</dbReference>
<name>A0A2T8HL45_9SPHI</name>
<sequence>MIKNYIKIAWRNLLKNKGYSSINILGLAIGLACCLLVVLYIQDELSFDHYHAKKERIYRVVHDWKEKNGEETHQIWGNAPVGDALQADFPEIEKVVQFSGQISILLKHGDKAFQEENVFCMDSTAFDVFSWQFIAGDPKTALIAPYSIVLTEKLAKKYFGHSNPIGQTIEGGVTGGRAAPGIYTVTGVIEDVPSNSHFTFDALLSMSSFRQSWSEVFEAWGYVDFYTYLLLPENYDIGKLEKQVPDFVARHDASQEGKYSIHFEPMLGAYLNSKADRQPGPVGNMQNIYIFAVIGVFILCIACVNFMNLATSRSMERAKEVGVRKVVGASRKDLIVQFMSESILLVLCASVLAVVFVLCLFPFMEIFAGKQFNISSLFNSTILLLFVGIVLTTALVAASYPAFVLANFKPVKVFKGSSNSSSAGGVWLRKGLVVFQFSLSIALIAGTYIVFSQLGHLQKKDLGFEKTQMLVVDFNYDNQVLQNLETIKHIFAQQKDVLSVSSSRSIPGSYFPNAGTGIELPDGEMKVLNQAIFEVDLDFIPNYEIKMAAGRAYSRDFPVDTIHSLVVNEAAAKLWGYSDPEQIIGKRFAQWGREGQVIGVVKDFNYLSLHQKIEPLTLRLEPRSSKFITLKIKNAGNPETLATLSDIWTSVAPHRPFLYTFLDDSFNRQYEADYRFRRLFSAFSGLALFIASLGLLGLATYTAQQRTKEIGVRKVLGASTFNIVRLLSVDFLQLVTISIFIAGPFAWWAMNKWLEDFAYRIEIQWWMFAFAGLAALIIALLTVSGQAIRAALANPVKSLRNE</sequence>
<evidence type="ECO:0000256" key="2">
    <source>
        <dbReference type="ARBA" id="ARBA00022475"/>
    </source>
</evidence>
<keyword evidence="4 6" id="KW-1133">Transmembrane helix</keyword>
<dbReference type="Pfam" id="PF02687">
    <property type="entry name" value="FtsX"/>
    <property type="match status" value="2"/>
</dbReference>
<evidence type="ECO:0000256" key="5">
    <source>
        <dbReference type="ARBA" id="ARBA00023136"/>
    </source>
</evidence>
<proteinExistence type="predicted"/>
<accession>A0A2T8HL45</accession>
<feature type="transmembrane region" description="Helical" evidence="6">
    <location>
        <begin position="679"/>
        <end position="702"/>
    </location>
</feature>
<keyword evidence="5 6" id="KW-0472">Membrane</keyword>
<feature type="transmembrane region" description="Helical" evidence="6">
    <location>
        <begin position="763"/>
        <end position="783"/>
    </location>
</feature>